<evidence type="ECO:0000313" key="2">
    <source>
        <dbReference type="EMBL" id="AEW97073.1"/>
    </source>
</evidence>
<protein>
    <submittedName>
        <fullName evidence="2">Uncharacterized protein</fullName>
    </submittedName>
</protein>
<dbReference type="AlphaFoldDB" id="G8WT50"/>
<feature type="compositionally biased region" description="Low complexity" evidence="1">
    <location>
        <begin position="29"/>
        <end position="41"/>
    </location>
</feature>
<dbReference type="HOGENOM" id="CLU_3030366_0_0_11"/>
<reference evidence="3" key="1">
    <citation type="submission" date="2011-12" db="EMBL/GenBank/DDBJ databases">
        <title>Complete genome sequence of Streptomyces cattleya strain DSM 46488.</title>
        <authorList>
            <person name="Ou H.-Y."/>
            <person name="Li P."/>
            <person name="Zhao C."/>
            <person name="O'Hagan D."/>
            <person name="Deng Z."/>
        </authorList>
    </citation>
    <scope>NUCLEOTIDE SEQUENCE [LARGE SCALE GENOMIC DNA]</scope>
    <source>
        <strain evidence="3">ATCC 35852 / DSM 46488 / JCM 4925 / NBRC 14057 / NRRL 8057</strain>
    </source>
</reference>
<sequence length="55" mass="5576">MFARLRALFSAADTPQDCARSFVAPLPSSLSASARPSARSPTGSVVAGQRGLNGA</sequence>
<accession>G8WT50</accession>
<dbReference type="STRING" id="1003195.SCATT_47020"/>
<name>G8WT50_STREN</name>
<dbReference type="Proteomes" id="UP000007842">
    <property type="component" value="Chromosome"/>
</dbReference>
<dbReference type="KEGG" id="scy:SCATT_47020"/>
<dbReference type="EMBL" id="CP003219">
    <property type="protein sequence ID" value="AEW97073.1"/>
    <property type="molecule type" value="Genomic_DNA"/>
</dbReference>
<keyword evidence="3" id="KW-1185">Reference proteome</keyword>
<feature type="region of interest" description="Disordered" evidence="1">
    <location>
        <begin position="29"/>
        <end position="55"/>
    </location>
</feature>
<organism evidence="2 3">
    <name type="scientific">Streptantibioticus cattleyicolor (strain ATCC 35852 / DSM 46488 / JCM 4925 / NBRC 14057 / NRRL 8057)</name>
    <name type="common">Streptomyces cattleya</name>
    <dbReference type="NCBI Taxonomy" id="1003195"/>
    <lineage>
        <taxon>Bacteria</taxon>
        <taxon>Bacillati</taxon>
        <taxon>Actinomycetota</taxon>
        <taxon>Actinomycetes</taxon>
        <taxon>Kitasatosporales</taxon>
        <taxon>Streptomycetaceae</taxon>
        <taxon>Streptantibioticus</taxon>
    </lineage>
</organism>
<dbReference type="PATRIC" id="fig|1003195.29.peg.4690"/>
<gene>
    <name evidence="2" type="ordered locus">SCATT_47020</name>
</gene>
<evidence type="ECO:0000256" key="1">
    <source>
        <dbReference type="SAM" id="MobiDB-lite"/>
    </source>
</evidence>
<proteinExistence type="predicted"/>
<evidence type="ECO:0000313" key="3">
    <source>
        <dbReference type="Proteomes" id="UP000007842"/>
    </source>
</evidence>